<keyword evidence="3" id="KW-1185">Reference proteome</keyword>
<dbReference type="EMBL" id="JAINDJ010000003">
    <property type="protein sequence ID" value="KAG9454821.1"/>
    <property type="molecule type" value="Genomic_DNA"/>
</dbReference>
<evidence type="ECO:0000313" key="2">
    <source>
        <dbReference type="EMBL" id="KAG9454821.1"/>
    </source>
</evidence>
<name>A0AAV7F2B2_ARIFI</name>
<feature type="compositionally biased region" description="Pro residues" evidence="1">
    <location>
        <begin position="104"/>
        <end position="113"/>
    </location>
</feature>
<evidence type="ECO:0000313" key="3">
    <source>
        <dbReference type="Proteomes" id="UP000825729"/>
    </source>
</evidence>
<gene>
    <name evidence="2" type="ORF">H6P81_007725</name>
</gene>
<protein>
    <submittedName>
        <fullName evidence="2">Uncharacterized protein</fullName>
    </submittedName>
</protein>
<comment type="caution">
    <text evidence="2">The sequence shown here is derived from an EMBL/GenBank/DDBJ whole genome shotgun (WGS) entry which is preliminary data.</text>
</comment>
<feature type="region of interest" description="Disordered" evidence="1">
    <location>
        <begin position="86"/>
        <end position="136"/>
    </location>
</feature>
<accession>A0AAV7F2B2</accession>
<proteinExistence type="predicted"/>
<organism evidence="2 3">
    <name type="scientific">Aristolochia fimbriata</name>
    <name type="common">White veined hardy Dutchman's pipe vine</name>
    <dbReference type="NCBI Taxonomy" id="158543"/>
    <lineage>
        <taxon>Eukaryota</taxon>
        <taxon>Viridiplantae</taxon>
        <taxon>Streptophyta</taxon>
        <taxon>Embryophyta</taxon>
        <taxon>Tracheophyta</taxon>
        <taxon>Spermatophyta</taxon>
        <taxon>Magnoliopsida</taxon>
        <taxon>Magnoliidae</taxon>
        <taxon>Piperales</taxon>
        <taxon>Aristolochiaceae</taxon>
        <taxon>Aristolochia</taxon>
    </lineage>
</organism>
<feature type="compositionally biased region" description="Basic and acidic residues" evidence="1">
    <location>
        <begin position="114"/>
        <end position="127"/>
    </location>
</feature>
<sequence>MTKLLPDSTLRPHNHFRKIKQKAKSDRACNWFALQLRRLPRDRLSGRMCNSTATDACRPSVVYMGVIAHAALDLLQNGVISEQIQPPMGDCPRTERACGRSPMYFPPGRPPYPDPDRPGPTRGEKPRSIPPPDPKF</sequence>
<evidence type="ECO:0000256" key="1">
    <source>
        <dbReference type="SAM" id="MobiDB-lite"/>
    </source>
</evidence>
<dbReference type="Proteomes" id="UP000825729">
    <property type="component" value="Unassembled WGS sequence"/>
</dbReference>
<reference evidence="2 3" key="1">
    <citation type="submission" date="2021-07" db="EMBL/GenBank/DDBJ databases">
        <title>The Aristolochia fimbriata genome: insights into angiosperm evolution, floral development and chemical biosynthesis.</title>
        <authorList>
            <person name="Jiao Y."/>
        </authorList>
    </citation>
    <scope>NUCLEOTIDE SEQUENCE [LARGE SCALE GENOMIC DNA]</scope>
    <source>
        <strain evidence="2">IBCAS-2021</strain>
        <tissue evidence="2">Leaf</tissue>
    </source>
</reference>
<dbReference type="AlphaFoldDB" id="A0AAV7F2B2"/>